<evidence type="ECO:0000313" key="4">
    <source>
        <dbReference type="EMBL" id="MFD1360359.1"/>
    </source>
</evidence>
<dbReference type="InterPro" id="IPR050992">
    <property type="entry name" value="CheZ_family_phosphatases"/>
</dbReference>
<dbReference type="Pfam" id="PF04509">
    <property type="entry name" value="CheC"/>
    <property type="match status" value="1"/>
</dbReference>
<feature type="domain" description="CheC-like protein" evidence="3">
    <location>
        <begin position="10"/>
        <end position="46"/>
    </location>
</feature>
<sequence length="212" mass="23086">MVENNFLTDIQLDVLREIGNIGAGHAAASMSALMNKKIDMRVPIVTIVPFVDVLEWVGGLDRPVAGMMIHISGDLPGTIYFMLNIDEDETLVRCMTDRPKVQLVDNGKPDRFGVSLFKETDNILAASYFTALADFTGLQLQPSVPYLQIDMAGAILSHSLIEVSQMTDHALIIDTAISYSGGDNPVRGGFLFLPHPDAFSTLFQSVGIEEDG</sequence>
<proteinExistence type="predicted"/>
<dbReference type="CDD" id="cd17909">
    <property type="entry name" value="CheC_ClassI"/>
    <property type="match status" value="1"/>
</dbReference>
<evidence type="ECO:0000256" key="1">
    <source>
        <dbReference type="ARBA" id="ARBA00022500"/>
    </source>
</evidence>
<protein>
    <submittedName>
        <fullName evidence="4">Chemotaxis protein CheC</fullName>
    </submittedName>
</protein>
<dbReference type="InterPro" id="IPR028976">
    <property type="entry name" value="CheC-like_sf"/>
</dbReference>
<evidence type="ECO:0000256" key="2">
    <source>
        <dbReference type="ARBA" id="ARBA00022801"/>
    </source>
</evidence>
<dbReference type="SUPFAM" id="SSF103039">
    <property type="entry name" value="CheC-like"/>
    <property type="match status" value="1"/>
</dbReference>
<gene>
    <name evidence="4" type="ORF">ACFQ4A_01545</name>
</gene>
<dbReference type="RefSeq" id="WP_382397071.1">
    <property type="nucleotide sequence ID" value="NZ_JBHTNH010000002.1"/>
</dbReference>
<dbReference type="Gene3D" id="3.40.1550.10">
    <property type="entry name" value="CheC-like"/>
    <property type="match status" value="1"/>
</dbReference>
<evidence type="ECO:0000259" key="3">
    <source>
        <dbReference type="Pfam" id="PF04509"/>
    </source>
</evidence>
<keyword evidence="2" id="KW-0378">Hydrolase</keyword>
<keyword evidence="5" id="KW-1185">Reference proteome</keyword>
<keyword evidence="1" id="KW-0145">Chemotaxis</keyword>
<reference evidence="5" key="1">
    <citation type="journal article" date="2019" name="Int. J. Syst. Evol. Microbiol.">
        <title>The Global Catalogue of Microorganisms (GCM) 10K type strain sequencing project: providing services to taxonomists for standard genome sequencing and annotation.</title>
        <authorList>
            <consortium name="The Broad Institute Genomics Platform"/>
            <consortium name="The Broad Institute Genome Sequencing Center for Infectious Disease"/>
            <person name="Wu L."/>
            <person name="Ma J."/>
        </authorList>
    </citation>
    <scope>NUCLEOTIDE SEQUENCE [LARGE SCALE GENOMIC DNA]</scope>
    <source>
        <strain evidence="5">CCUG 54822</strain>
    </source>
</reference>
<dbReference type="Proteomes" id="UP001597178">
    <property type="component" value="Unassembled WGS sequence"/>
</dbReference>
<dbReference type="EMBL" id="JBHTNH010000002">
    <property type="protein sequence ID" value="MFD1360359.1"/>
    <property type="molecule type" value="Genomic_DNA"/>
</dbReference>
<name>A0ABW3ZQ07_9BACI</name>
<organism evidence="4 5">
    <name type="scientific">Lentibacillus salinarum</name>
    <dbReference type="NCBI Taxonomy" id="446820"/>
    <lineage>
        <taxon>Bacteria</taxon>
        <taxon>Bacillati</taxon>
        <taxon>Bacillota</taxon>
        <taxon>Bacilli</taxon>
        <taxon>Bacillales</taxon>
        <taxon>Bacillaceae</taxon>
        <taxon>Lentibacillus</taxon>
    </lineage>
</organism>
<accession>A0ABW3ZQ07</accession>
<dbReference type="InterPro" id="IPR007597">
    <property type="entry name" value="CheC"/>
</dbReference>
<dbReference type="PANTHER" id="PTHR43693:SF1">
    <property type="entry name" value="PROTEIN PHOSPHATASE CHEZ"/>
    <property type="match status" value="1"/>
</dbReference>
<comment type="caution">
    <text evidence="4">The sequence shown here is derived from an EMBL/GenBank/DDBJ whole genome shotgun (WGS) entry which is preliminary data.</text>
</comment>
<evidence type="ECO:0000313" key="5">
    <source>
        <dbReference type="Proteomes" id="UP001597178"/>
    </source>
</evidence>
<dbReference type="PANTHER" id="PTHR43693">
    <property type="entry name" value="PROTEIN PHOSPHATASE CHEZ"/>
    <property type="match status" value="1"/>
</dbReference>